<organism evidence="2 3">
    <name type="scientific">Symbiodinium natans</name>
    <dbReference type="NCBI Taxonomy" id="878477"/>
    <lineage>
        <taxon>Eukaryota</taxon>
        <taxon>Sar</taxon>
        <taxon>Alveolata</taxon>
        <taxon>Dinophyceae</taxon>
        <taxon>Suessiales</taxon>
        <taxon>Symbiodiniaceae</taxon>
        <taxon>Symbiodinium</taxon>
    </lineage>
</organism>
<accession>A0A812Q9C4</accession>
<feature type="compositionally biased region" description="Basic residues" evidence="1">
    <location>
        <begin position="84"/>
        <end position="93"/>
    </location>
</feature>
<protein>
    <submittedName>
        <fullName evidence="2">Uncharacterized protein</fullName>
    </submittedName>
</protein>
<sequence length="174" mass="20872">MGPRHDGLEAVRCSSWTLRSREEIRQPDDFGGREREEREFIFINVKEVSGWIILSVCYLEEFLLLLFHMVEQKVTKGRQEPKKKDNRNHRKKNRPQEEGPQEPQEERTTGTTGRRPQEPVHSFDFYYQSEEPQEEFSVRQFVQKYRPMKMMFNVQQGQSICISVITRGFSDRQW</sequence>
<reference evidence="2" key="1">
    <citation type="submission" date="2021-02" db="EMBL/GenBank/DDBJ databases">
        <authorList>
            <person name="Dougan E. K."/>
            <person name="Rhodes N."/>
            <person name="Thang M."/>
            <person name="Chan C."/>
        </authorList>
    </citation>
    <scope>NUCLEOTIDE SEQUENCE</scope>
</reference>
<feature type="region of interest" description="Disordered" evidence="1">
    <location>
        <begin position="75"/>
        <end position="119"/>
    </location>
</feature>
<comment type="caution">
    <text evidence="2">The sequence shown here is derived from an EMBL/GenBank/DDBJ whole genome shotgun (WGS) entry which is preliminary data.</text>
</comment>
<gene>
    <name evidence="2" type="ORF">SNAT2548_LOCUS20840</name>
</gene>
<evidence type="ECO:0000313" key="2">
    <source>
        <dbReference type="EMBL" id="CAE7381809.1"/>
    </source>
</evidence>
<dbReference type="Proteomes" id="UP000604046">
    <property type="component" value="Unassembled WGS sequence"/>
</dbReference>
<evidence type="ECO:0000256" key="1">
    <source>
        <dbReference type="SAM" id="MobiDB-lite"/>
    </source>
</evidence>
<dbReference type="EMBL" id="CAJNDS010002225">
    <property type="protein sequence ID" value="CAE7381809.1"/>
    <property type="molecule type" value="Genomic_DNA"/>
</dbReference>
<dbReference type="AlphaFoldDB" id="A0A812Q9C4"/>
<proteinExistence type="predicted"/>
<name>A0A812Q9C4_9DINO</name>
<evidence type="ECO:0000313" key="3">
    <source>
        <dbReference type="Proteomes" id="UP000604046"/>
    </source>
</evidence>
<keyword evidence="3" id="KW-1185">Reference proteome</keyword>